<evidence type="ECO:0000256" key="1">
    <source>
        <dbReference type="ARBA" id="ARBA00006974"/>
    </source>
</evidence>
<reference evidence="3" key="1">
    <citation type="submission" date="2025-08" db="UniProtKB">
        <authorList>
            <consortium name="RefSeq"/>
        </authorList>
    </citation>
    <scope>IDENTIFICATION</scope>
    <source>
        <tissue evidence="3">Seedling</tissue>
    </source>
</reference>
<dbReference type="KEGG" id="zju:107426682"/>
<dbReference type="InParanoid" id="A0A6P4AT63"/>
<dbReference type="GeneID" id="107426682"/>
<name>A0A6P4AT63_ZIZJJ</name>
<dbReference type="GO" id="GO:0009733">
    <property type="term" value="P:response to auxin"/>
    <property type="evidence" value="ECO:0007669"/>
    <property type="project" value="InterPro"/>
</dbReference>
<comment type="similarity">
    <text evidence="1">Belongs to the ARG7 family.</text>
</comment>
<sequence length="108" mass="11872">MGIRLMGIAHAKVQKLHKTLSSAARSQTSSTTTTNANNVPKGHFAVYVGDQTCKKRFVVPISYLNHPLFLDLLDRAEEEYGFDHPMGGLTIPCSLDYFISLISALNCS</sequence>
<accession>A0A6P4AT63</accession>
<dbReference type="Pfam" id="PF02519">
    <property type="entry name" value="Auxin_inducible"/>
    <property type="match status" value="1"/>
</dbReference>
<keyword evidence="2" id="KW-1185">Reference proteome</keyword>
<organism evidence="2 3">
    <name type="scientific">Ziziphus jujuba</name>
    <name type="common">Chinese jujube</name>
    <name type="synonym">Ziziphus sativa</name>
    <dbReference type="NCBI Taxonomy" id="326968"/>
    <lineage>
        <taxon>Eukaryota</taxon>
        <taxon>Viridiplantae</taxon>
        <taxon>Streptophyta</taxon>
        <taxon>Embryophyta</taxon>
        <taxon>Tracheophyta</taxon>
        <taxon>Spermatophyta</taxon>
        <taxon>Magnoliopsida</taxon>
        <taxon>eudicotyledons</taxon>
        <taxon>Gunneridae</taxon>
        <taxon>Pentapetalae</taxon>
        <taxon>rosids</taxon>
        <taxon>fabids</taxon>
        <taxon>Rosales</taxon>
        <taxon>Rhamnaceae</taxon>
        <taxon>Paliureae</taxon>
        <taxon>Ziziphus</taxon>
    </lineage>
</organism>
<dbReference type="AlphaFoldDB" id="A0A6P4AT63"/>
<dbReference type="InterPro" id="IPR003676">
    <property type="entry name" value="SAUR_fam"/>
</dbReference>
<dbReference type="RefSeq" id="XP_015892409.1">
    <property type="nucleotide sequence ID" value="XM_016036923.4"/>
</dbReference>
<evidence type="ECO:0000313" key="3">
    <source>
        <dbReference type="RefSeq" id="XP_015892409.1"/>
    </source>
</evidence>
<proteinExistence type="inferred from homology"/>
<gene>
    <name evidence="3" type="primary">LOC107426682</name>
</gene>
<protein>
    <submittedName>
        <fullName evidence="3">Auxin-induced protein 15A</fullName>
    </submittedName>
</protein>
<dbReference type="Proteomes" id="UP001652623">
    <property type="component" value="Chromosome 9"/>
</dbReference>
<dbReference type="PANTHER" id="PTHR31929">
    <property type="entry name" value="SAUR-LIKE AUXIN-RESPONSIVE PROTEIN FAMILY-RELATED"/>
    <property type="match status" value="1"/>
</dbReference>
<evidence type="ECO:0000313" key="2">
    <source>
        <dbReference type="Proteomes" id="UP001652623"/>
    </source>
</evidence>